<dbReference type="GO" id="GO:0031267">
    <property type="term" value="F:small GTPase binding"/>
    <property type="evidence" value="ECO:0007669"/>
    <property type="project" value="TreeGrafter"/>
</dbReference>
<dbReference type="GO" id="GO:0005829">
    <property type="term" value="C:cytosol"/>
    <property type="evidence" value="ECO:0007669"/>
    <property type="project" value="TreeGrafter"/>
</dbReference>
<keyword evidence="2" id="KW-0433">Leucine-rich repeat</keyword>
<keyword evidence="3" id="KW-0677">Repeat</keyword>
<dbReference type="PANTHER" id="PTHR24113">
    <property type="entry name" value="RAN GTPASE-ACTIVATING PROTEIN 1"/>
    <property type="match status" value="1"/>
</dbReference>
<dbReference type="GO" id="GO:0006913">
    <property type="term" value="P:nucleocytoplasmic transport"/>
    <property type="evidence" value="ECO:0007669"/>
    <property type="project" value="TreeGrafter"/>
</dbReference>
<dbReference type="GO" id="GO:0048471">
    <property type="term" value="C:perinuclear region of cytoplasm"/>
    <property type="evidence" value="ECO:0007669"/>
    <property type="project" value="TreeGrafter"/>
</dbReference>
<dbReference type="Gene3D" id="3.80.10.10">
    <property type="entry name" value="Ribonuclease Inhibitor"/>
    <property type="match status" value="1"/>
</dbReference>
<sequence>MSSGTSLLDSKEEHVVTFAGLGLKLDTVEDVGFIVSELKSNSEVTCLNLTGNTLGIVAAEPLGAALENNKKLRRCIFSDLFTGRLKTEIAPALR</sequence>
<evidence type="ECO:0008006" key="6">
    <source>
        <dbReference type="Google" id="ProtNLM"/>
    </source>
</evidence>
<keyword evidence="1" id="KW-0343">GTPase activation</keyword>
<evidence type="ECO:0000256" key="1">
    <source>
        <dbReference type="ARBA" id="ARBA00022468"/>
    </source>
</evidence>
<keyword evidence="5" id="KW-1185">Reference proteome</keyword>
<dbReference type="EMBL" id="KV906389">
    <property type="protein sequence ID" value="OON14825.1"/>
    <property type="molecule type" value="Genomic_DNA"/>
</dbReference>
<evidence type="ECO:0000256" key="2">
    <source>
        <dbReference type="ARBA" id="ARBA00022614"/>
    </source>
</evidence>
<gene>
    <name evidence="4" type="ORF">X801_09379</name>
</gene>
<name>A0A1S8WK53_OPIVI</name>
<dbReference type="PANTHER" id="PTHR24113:SF12">
    <property type="entry name" value="RAN GTPASE-ACTIVATING PROTEIN 1"/>
    <property type="match status" value="1"/>
</dbReference>
<evidence type="ECO:0000313" key="4">
    <source>
        <dbReference type="EMBL" id="OON14825.1"/>
    </source>
</evidence>
<evidence type="ECO:0000256" key="3">
    <source>
        <dbReference type="ARBA" id="ARBA00022737"/>
    </source>
</evidence>
<dbReference type="InterPro" id="IPR027038">
    <property type="entry name" value="RanGap"/>
</dbReference>
<evidence type="ECO:0000313" key="5">
    <source>
        <dbReference type="Proteomes" id="UP000243686"/>
    </source>
</evidence>
<organism evidence="4 5">
    <name type="scientific">Opisthorchis viverrini</name>
    <name type="common">Southeast Asian liver fluke</name>
    <dbReference type="NCBI Taxonomy" id="6198"/>
    <lineage>
        <taxon>Eukaryota</taxon>
        <taxon>Metazoa</taxon>
        <taxon>Spiralia</taxon>
        <taxon>Lophotrochozoa</taxon>
        <taxon>Platyhelminthes</taxon>
        <taxon>Trematoda</taxon>
        <taxon>Digenea</taxon>
        <taxon>Opisthorchiida</taxon>
        <taxon>Opisthorchiata</taxon>
        <taxon>Opisthorchiidae</taxon>
        <taxon>Opisthorchis</taxon>
    </lineage>
</organism>
<proteinExistence type="predicted"/>
<dbReference type="Proteomes" id="UP000243686">
    <property type="component" value="Unassembled WGS sequence"/>
</dbReference>
<reference evidence="4 5" key="1">
    <citation type="submission" date="2015-03" db="EMBL/GenBank/DDBJ databases">
        <title>Draft genome of the nematode, Opisthorchis viverrini.</title>
        <authorList>
            <person name="Mitreva M."/>
        </authorList>
    </citation>
    <scope>NUCLEOTIDE SEQUENCE [LARGE SCALE GENOMIC DNA]</scope>
    <source>
        <strain evidence="4">Khon Kaen</strain>
    </source>
</reference>
<dbReference type="AlphaFoldDB" id="A0A1S8WK53"/>
<dbReference type="SUPFAM" id="SSF52047">
    <property type="entry name" value="RNI-like"/>
    <property type="match status" value="1"/>
</dbReference>
<dbReference type="GO" id="GO:0005634">
    <property type="term" value="C:nucleus"/>
    <property type="evidence" value="ECO:0007669"/>
    <property type="project" value="TreeGrafter"/>
</dbReference>
<accession>A0A1S8WK53</accession>
<dbReference type="GO" id="GO:0005096">
    <property type="term" value="F:GTPase activator activity"/>
    <property type="evidence" value="ECO:0007669"/>
    <property type="project" value="UniProtKB-KW"/>
</dbReference>
<dbReference type="InterPro" id="IPR032675">
    <property type="entry name" value="LRR_dom_sf"/>
</dbReference>
<protein>
    <recommendedName>
        <fullName evidence="6">Leucine Rich repeat-containing domain protein</fullName>
    </recommendedName>
</protein>